<dbReference type="InterPro" id="IPR051459">
    <property type="entry name" value="Cytochrome_c-type_DH"/>
</dbReference>
<dbReference type="PANTHER" id="PTHR35008">
    <property type="entry name" value="BLL4482 PROTEIN-RELATED"/>
    <property type="match status" value="1"/>
</dbReference>
<name>A0A2M7G272_9BACT</name>
<comment type="caution">
    <text evidence="7">The sequence shown here is derived from an EMBL/GenBank/DDBJ whole genome shotgun (WGS) entry which is preliminary data.</text>
</comment>
<evidence type="ECO:0000313" key="8">
    <source>
        <dbReference type="Proteomes" id="UP000231019"/>
    </source>
</evidence>
<dbReference type="Proteomes" id="UP000231019">
    <property type="component" value="Unassembled WGS sequence"/>
</dbReference>
<accession>A0A2M7G272</accession>
<dbReference type="Pfam" id="PF00034">
    <property type="entry name" value="Cytochrom_C"/>
    <property type="match status" value="2"/>
</dbReference>
<evidence type="ECO:0000256" key="1">
    <source>
        <dbReference type="ARBA" id="ARBA00022617"/>
    </source>
</evidence>
<keyword evidence="5" id="KW-1133">Transmembrane helix</keyword>
<dbReference type="GO" id="GO:0009055">
    <property type="term" value="F:electron transfer activity"/>
    <property type="evidence" value="ECO:0007669"/>
    <property type="project" value="InterPro"/>
</dbReference>
<dbReference type="AlphaFoldDB" id="A0A2M7G272"/>
<proteinExistence type="predicted"/>
<evidence type="ECO:0000259" key="6">
    <source>
        <dbReference type="PROSITE" id="PS51007"/>
    </source>
</evidence>
<feature type="domain" description="Cytochrome c" evidence="6">
    <location>
        <begin position="214"/>
        <end position="309"/>
    </location>
</feature>
<evidence type="ECO:0000256" key="3">
    <source>
        <dbReference type="ARBA" id="ARBA00023004"/>
    </source>
</evidence>
<keyword evidence="5" id="KW-0472">Membrane</keyword>
<dbReference type="GO" id="GO:0020037">
    <property type="term" value="F:heme binding"/>
    <property type="evidence" value="ECO:0007669"/>
    <property type="project" value="InterPro"/>
</dbReference>
<keyword evidence="3 4" id="KW-0408">Iron</keyword>
<evidence type="ECO:0000313" key="7">
    <source>
        <dbReference type="EMBL" id="PIW15440.1"/>
    </source>
</evidence>
<protein>
    <submittedName>
        <fullName evidence="7">Cytochrome C</fullName>
    </submittedName>
</protein>
<sequence length="310" mass="33460">MLFFVKWVKISPPCKDEVKPVNKILKWTALVFSIPVIAIAAGAGWISLNTQGRLSKAYPIEPIAFSKQAQIDLALGERIVQVRNGCVDCHGADLAGKAVMDNPAMGRIYASNITPAALKDWSDGEIARAIHHGIGKQNQALVLMPSHDYQYLSESDLASVVAYLRSIKAVEKANQAQKLGPVASMLLATGKAPLLPAEVINHQAPFHKKPIEAANAEFGKYLAETACIGCHHADLKGGPIPGGPPDWPPAKDLTQTGLGSWKEVDFTKAMKEGLNPQGQKLQAPMPVALTAKYTETEIKALWAYLQTLTQ</sequence>
<dbReference type="InterPro" id="IPR009056">
    <property type="entry name" value="Cyt_c-like_dom"/>
</dbReference>
<dbReference type="EMBL" id="PFFQ01000053">
    <property type="protein sequence ID" value="PIW15440.1"/>
    <property type="molecule type" value="Genomic_DNA"/>
</dbReference>
<dbReference type="PROSITE" id="PS51007">
    <property type="entry name" value="CYTC"/>
    <property type="match status" value="2"/>
</dbReference>
<feature type="domain" description="Cytochrome c" evidence="6">
    <location>
        <begin position="71"/>
        <end position="168"/>
    </location>
</feature>
<dbReference type="GO" id="GO:0046872">
    <property type="term" value="F:metal ion binding"/>
    <property type="evidence" value="ECO:0007669"/>
    <property type="project" value="UniProtKB-KW"/>
</dbReference>
<dbReference type="InterPro" id="IPR036909">
    <property type="entry name" value="Cyt_c-like_dom_sf"/>
</dbReference>
<reference evidence="7 8" key="1">
    <citation type="submission" date="2017-09" db="EMBL/GenBank/DDBJ databases">
        <title>Depth-based differentiation of microbial function through sediment-hosted aquifers and enrichment of novel symbionts in the deep terrestrial subsurface.</title>
        <authorList>
            <person name="Probst A.J."/>
            <person name="Ladd B."/>
            <person name="Jarett J.K."/>
            <person name="Geller-Mcgrath D.E."/>
            <person name="Sieber C.M."/>
            <person name="Emerson J.B."/>
            <person name="Anantharaman K."/>
            <person name="Thomas B.C."/>
            <person name="Malmstrom R."/>
            <person name="Stieglmeier M."/>
            <person name="Klingl A."/>
            <person name="Woyke T."/>
            <person name="Ryan C.M."/>
            <person name="Banfield J.F."/>
        </authorList>
    </citation>
    <scope>NUCLEOTIDE SEQUENCE [LARGE SCALE GENOMIC DNA]</scope>
    <source>
        <strain evidence="7">CG17_big_fil_post_rev_8_21_14_2_50_48_46</strain>
    </source>
</reference>
<evidence type="ECO:0000256" key="2">
    <source>
        <dbReference type="ARBA" id="ARBA00022723"/>
    </source>
</evidence>
<feature type="transmembrane region" description="Helical" evidence="5">
    <location>
        <begin position="27"/>
        <end position="48"/>
    </location>
</feature>
<dbReference type="SUPFAM" id="SSF46626">
    <property type="entry name" value="Cytochrome c"/>
    <property type="match status" value="2"/>
</dbReference>
<organism evidence="7 8">
    <name type="scientific">bacterium (Candidatus Blackallbacteria) CG17_big_fil_post_rev_8_21_14_2_50_48_46</name>
    <dbReference type="NCBI Taxonomy" id="2014261"/>
    <lineage>
        <taxon>Bacteria</taxon>
        <taxon>Candidatus Blackallbacteria</taxon>
    </lineage>
</organism>
<keyword evidence="5" id="KW-0812">Transmembrane</keyword>
<dbReference type="PANTHER" id="PTHR35008:SF8">
    <property type="entry name" value="ALCOHOL DEHYDROGENASE CYTOCHROME C SUBUNIT"/>
    <property type="match status" value="1"/>
</dbReference>
<keyword evidence="1 4" id="KW-0349">Heme</keyword>
<gene>
    <name evidence="7" type="ORF">COW36_18680</name>
</gene>
<keyword evidence="2 4" id="KW-0479">Metal-binding</keyword>
<evidence type="ECO:0000256" key="5">
    <source>
        <dbReference type="SAM" id="Phobius"/>
    </source>
</evidence>
<dbReference type="Gene3D" id="1.10.760.10">
    <property type="entry name" value="Cytochrome c-like domain"/>
    <property type="match status" value="2"/>
</dbReference>
<evidence type="ECO:0000256" key="4">
    <source>
        <dbReference type="PROSITE-ProRule" id="PRU00433"/>
    </source>
</evidence>